<sequence length="119" mass="12548">MKWAVIALAVGLAVGAAGGWTAQGWHRDSVNLAVNEAAQAIKDDAVGRESSIAQQVEEALADRQVVERVIDRGVIREVQKPIYQRVCFDPELVRLLNEGARITPAAAGGNPGKPAGAVP</sequence>
<protein>
    <submittedName>
        <fullName evidence="1">Uncharacterized protein</fullName>
    </submittedName>
</protein>
<name>A0A1Y0SUD7_9CAUD</name>
<dbReference type="Proteomes" id="UP000221845">
    <property type="component" value="Segment"/>
</dbReference>
<evidence type="ECO:0000313" key="1">
    <source>
        <dbReference type="EMBL" id="ARV77131.1"/>
    </source>
</evidence>
<reference evidence="1 2" key="1">
    <citation type="submission" date="2017-05" db="EMBL/GenBank/DDBJ databases">
        <authorList>
            <person name="Song R."/>
            <person name="Chenine A.L."/>
            <person name="Ruprecht R.M."/>
        </authorList>
    </citation>
    <scope>NUCLEOTIDE SEQUENCE [LARGE SCALE GENOMIC DNA]</scope>
</reference>
<proteinExistence type="predicted"/>
<organism evidence="1 2">
    <name type="scientific">Pseudomonas phage Skulduggery</name>
    <dbReference type="NCBI Taxonomy" id="2006671"/>
    <lineage>
        <taxon>Viruses</taxon>
        <taxon>Duplodnaviria</taxon>
        <taxon>Heunggongvirae</taxon>
        <taxon>Uroviricota</taxon>
        <taxon>Caudoviricetes</taxon>
        <taxon>Skulduggeryvirus</taxon>
        <taxon>Skulduggeryvirus skulduggery</taxon>
    </lineage>
</organism>
<gene>
    <name evidence="1" type="ORF">SKUL_32</name>
</gene>
<accession>A0A1Y0SUD7</accession>
<keyword evidence="2" id="KW-1185">Reference proteome</keyword>
<dbReference type="EMBL" id="MF042361">
    <property type="protein sequence ID" value="ARV77131.1"/>
    <property type="molecule type" value="Genomic_DNA"/>
</dbReference>
<evidence type="ECO:0000313" key="2">
    <source>
        <dbReference type="Proteomes" id="UP000221845"/>
    </source>
</evidence>